<keyword evidence="3 4" id="KW-0539">Nucleus</keyword>
<dbReference type="InterPro" id="IPR004875">
    <property type="entry name" value="DDE_SF_endonuclease_dom"/>
</dbReference>
<feature type="region of interest" description="Disordered" evidence="5">
    <location>
        <begin position="778"/>
        <end position="798"/>
    </location>
</feature>
<keyword evidence="2 4" id="KW-0238">DNA-binding</keyword>
<dbReference type="EMBL" id="JAJSOF020000031">
    <property type="protein sequence ID" value="KAJ4431156.1"/>
    <property type="molecule type" value="Genomic_DNA"/>
</dbReference>
<evidence type="ECO:0000256" key="4">
    <source>
        <dbReference type="PROSITE-ProRule" id="PRU00320"/>
    </source>
</evidence>
<dbReference type="SUPFAM" id="SSF46689">
    <property type="entry name" value="Homeodomain-like"/>
    <property type="match status" value="1"/>
</dbReference>
<accession>A0ABQ8SAR1</accession>
<evidence type="ECO:0000313" key="8">
    <source>
        <dbReference type="Proteomes" id="UP001148838"/>
    </source>
</evidence>
<dbReference type="Pfam" id="PF05225">
    <property type="entry name" value="HTH_psq"/>
    <property type="match status" value="1"/>
</dbReference>
<feature type="compositionally biased region" description="Polar residues" evidence="5">
    <location>
        <begin position="918"/>
        <end position="938"/>
    </location>
</feature>
<dbReference type="InterPro" id="IPR052709">
    <property type="entry name" value="Transposase-MT_Hybrid"/>
</dbReference>
<comment type="subcellular location">
    <subcellularLocation>
        <location evidence="1 4">Nucleus</location>
    </subcellularLocation>
</comment>
<evidence type="ECO:0000256" key="5">
    <source>
        <dbReference type="SAM" id="MobiDB-lite"/>
    </source>
</evidence>
<dbReference type="Pfam" id="PF03221">
    <property type="entry name" value="HTH_Tnp_Tc5"/>
    <property type="match status" value="1"/>
</dbReference>
<protein>
    <recommendedName>
        <fullName evidence="6">HTH psq-type domain-containing protein</fullName>
    </recommendedName>
</protein>
<feature type="region of interest" description="Disordered" evidence="5">
    <location>
        <begin position="840"/>
        <end position="938"/>
    </location>
</feature>
<dbReference type="InterPro" id="IPR041426">
    <property type="entry name" value="Mos1_HTH"/>
</dbReference>
<gene>
    <name evidence="7" type="ORF">ANN_19751</name>
</gene>
<comment type="caution">
    <text evidence="7">The sequence shown here is derived from an EMBL/GenBank/DDBJ whole genome shotgun (WGS) entry which is preliminary data.</text>
</comment>
<dbReference type="Pfam" id="PF03184">
    <property type="entry name" value="DDE_1"/>
    <property type="match status" value="1"/>
</dbReference>
<evidence type="ECO:0000259" key="6">
    <source>
        <dbReference type="PROSITE" id="PS50960"/>
    </source>
</evidence>
<feature type="compositionally biased region" description="Polar residues" evidence="5">
    <location>
        <begin position="867"/>
        <end position="880"/>
    </location>
</feature>
<dbReference type="InterPro" id="IPR036397">
    <property type="entry name" value="RNaseH_sf"/>
</dbReference>
<keyword evidence="8" id="KW-1185">Reference proteome</keyword>
<dbReference type="Pfam" id="PF17906">
    <property type="entry name" value="HTH_48"/>
    <property type="match status" value="1"/>
</dbReference>
<dbReference type="Gene3D" id="1.10.10.60">
    <property type="entry name" value="Homeodomain-like"/>
    <property type="match status" value="1"/>
</dbReference>
<dbReference type="InterPro" id="IPR006600">
    <property type="entry name" value="HTH_CenpB_DNA-bd_dom"/>
</dbReference>
<proteinExistence type="predicted"/>
<dbReference type="Gene3D" id="3.30.420.10">
    <property type="entry name" value="Ribonuclease H-like superfamily/Ribonuclease H"/>
    <property type="match status" value="1"/>
</dbReference>
<evidence type="ECO:0000256" key="1">
    <source>
        <dbReference type="ARBA" id="ARBA00004123"/>
    </source>
</evidence>
<dbReference type="InterPro" id="IPR007889">
    <property type="entry name" value="HTH_Psq"/>
</dbReference>
<sequence>MSPGSSTENYPAFARIGLRENPGKNLNQVTCPDRDSNLGHLVSRPDALTVTPQFYDVSIIYQPDRSRLVPVAWQQWSEMEALIPSPAACEVRSVIKLFNAQSIAPIEIHRQLCQVYGPNIMSKQMVRRWCRQFSEGRQSVHDEEPSGRPSLINDDRVELVRQCIMENRRFTITELSSHFPQISRSLLHEIVTKHLLFKKVCARWVPKNLTPEHKLQRLGAALTFLQRYHDDGDDFLDRIVTGDETWISHFTSETKQQSIHWRHSGSPVGRNSNRRCRGETVNADRYCETLRKLRRAIQNKRRGMLNAGVVLLHDNSRPHTARRTAAVLTEFGWELFDQPPYSPDLAPSDFHVLLHLKKFLSSEFKMPKGIKYGQWEEENMERALAAVRNGDLGLNAAAKQYSVPKATLKRHLDGRNWFALESKKITGSVSDLPPAVEEEICQHVLQLEECMFGITPKDLRKLAFAVAEKNNIPHRFNRQKKIAGKKWYYNFMKRHTNLSLRQPEATSIARASGFNRERVGEFFDILTKVVEQNKLDATRIFNVDETGLSTVQKRTRKVIAKKGNNKSGPLQAEREGMTTTAVCCASAAGQYIPPMLIFKRTRAKDELMDGAPPGTVFAFNPDSGYINKELFVKYLHHFIDTVKPSNDHKVLLLLDGHTTHTKNPEALDLARQCGVVLLSLPGHTTHRLQPLDVSFFKPLSCYYIDEMEKWLRLHPGRAVTQFQVAELFGKAYGRAATVGTAINGFARAGVWPVDRDVFKDHHFSTSTVLQSSPVVEEVPVEKDTSTGTKTTASRTTVATSSITEKIPAVEATTSTQKTSTVGAAASTNTAAINPMCEKVPGAEATGNESAGGEATQIKVNEGPGKDNNFTDSCSPTTSRPRPNYNLVVPPAELSPLPKAATTVASTRGKKGTQKALVLTSSPYKQQLSKSSTGLKRKS</sequence>
<dbReference type="PANTHER" id="PTHR46060">
    <property type="entry name" value="MARINER MOS1 TRANSPOSASE-LIKE PROTEIN"/>
    <property type="match status" value="1"/>
</dbReference>
<feature type="domain" description="HTH psq-type" evidence="6">
    <location>
        <begin position="366"/>
        <end position="418"/>
    </location>
</feature>
<feature type="compositionally biased region" description="Low complexity" evidence="5">
    <location>
        <begin position="785"/>
        <end position="798"/>
    </location>
</feature>
<evidence type="ECO:0000256" key="2">
    <source>
        <dbReference type="ARBA" id="ARBA00023125"/>
    </source>
</evidence>
<evidence type="ECO:0000313" key="7">
    <source>
        <dbReference type="EMBL" id="KAJ4431156.1"/>
    </source>
</evidence>
<dbReference type="InterPro" id="IPR009057">
    <property type="entry name" value="Homeodomain-like_sf"/>
</dbReference>
<feature type="DNA-binding region" description="H-T-H motif" evidence="4">
    <location>
        <begin position="394"/>
        <end position="414"/>
    </location>
</feature>
<name>A0ABQ8SAR1_PERAM</name>
<organism evidence="7 8">
    <name type="scientific">Periplaneta americana</name>
    <name type="common">American cockroach</name>
    <name type="synonym">Blatta americana</name>
    <dbReference type="NCBI Taxonomy" id="6978"/>
    <lineage>
        <taxon>Eukaryota</taxon>
        <taxon>Metazoa</taxon>
        <taxon>Ecdysozoa</taxon>
        <taxon>Arthropoda</taxon>
        <taxon>Hexapoda</taxon>
        <taxon>Insecta</taxon>
        <taxon>Pterygota</taxon>
        <taxon>Neoptera</taxon>
        <taxon>Polyneoptera</taxon>
        <taxon>Dictyoptera</taxon>
        <taxon>Blattodea</taxon>
        <taxon>Blattoidea</taxon>
        <taxon>Blattidae</taxon>
        <taxon>Blattinae</taxon>
        <taxon>Periplaneta</taxon>
    </lineage>
</organism>
<dbReference type="Proteomes" id="UP001148838">
    <property type="component" value="Unassembled WGS sequence"/>
</dbReference>
<dbReference type="PANTHER" id="PTHR46060:SF1">
    <property type="entry name" value="MARINER MOS1 TRANSPOSASE-LIKE PROTEIN"/>
    <property type="match status" value="1"/>
</dbReference>
<evidence type="ECO:0000256" key="3">
    <source>
        <dbReference type="ARBA" id="ARBA00023242"/>
    </source>
</evidence>
<dbReference type="PROSITE" id="PS50960">
    <property type="entry name" value="HTH_PSQ"/>
    <property type="match status" value="1"/>
</dbReference>
<reference evidence="7 8" key="1">
    <citation type="journal article" date="2022" name="Allergy">
        <title>Genome assembly and annotation of Periplaneta americana reveal a comprehensive cockroach allergen profile.</title>
        <authorList>
            <person name="Wang L."/>
            <person name="Xiong Q."/>
            <person name="Saelim N."/>
            <person name="Wang L."/>
            <person name="Nong W."/>
            <person name="Wan A.T."/>
            <person name="Shi M."/>
            <person name="Liu X."/>
            <person name="Cao Q."/>
            <person name="Hui J.H.L."/>
            <person name="Sookrung N."/>
            <person name="Leung T.F."/>
            <person name="Tungtrongchitr A."/>
            <person name="Tsui S.K.W."/>
        </authorList>
    </citation>
    <scope>NUCLEOTIDE SEQUENCE [LARGE SCALE GENOMIC DNA]</scope>
    <source>
        <strain evidence="7">PWHHKU_190912</strain>
    </source>
</reference>